<dbReference type="AlphaFoldDB" id="A0A1I0N686"/>
<sequence>MKRWGGIWLIFLIVGMSLSTAFSSSQVIAASSDPYQEFWDILNREAELVVGIENGNLSLAPELIQNSRLGAENAANISALIWQALEELKASGVKTYYTAEELREMAQNISENGLPQETVDALKAQGWTDAQIRALEEYIVQNGANITEDFNMTAFLEEFSMAFISVAFKYNHYEAWALEKWKWTQPAEAPTLNNEELINPVLADPWVQFYHAYAVSDYVGMEDSIEALRDSAYNFLTYQEKFVSLTFLRNGSVITKTGTLGRVEWTENGSMVFTTLVTSPSEDGFMLNTTTYYWPSALRAYELTSNIMTLVKARNCGNNNSEVQWMLNQKVAELRSALKVIIVSTSTSTVQVPNEPIYPIEPIDPIYPIDPKLPVLPVSTTSPEESTTAELSESTTVITPADETALLALDPNNEEGRLVVDSVNVEAVEVTSDYVTYKVAVHLHVEDNAVSNVNLEFQGTELSDSKSMGFLYPGDSFVVESTVSGRVYGSDQVTVSGTVKITYTPSSGQIPNSVSPANDEREITESYSKTIPLEEGIDPSKVYVSVLAQDENGDGTVKTGEDVTFKVVVRNDNDVNIAGTCTIRIVYPISSSDTSARSFSVSVNAPAGGSATETFGSVHYAWSGTFTYTGKCTFDQYEKSFSGYVTVEEDDSTDPTVVKMIDVVPTSWPSTARLGGSVEFSVDLKNTYPVDKSVKVELKIDGTVVDVVEVTVIAGRSTGILLHWNVPDDFPVGEHSVKIQAFSRNLDSNDSWNPEDSETGSINVERPKDLLFGKLVPNVNGTVVQGTVVHFDVIVENKEDYPAYNVPIRVFYTYQTPNGGFSDPIRVFERNPRQIDGLGVNLTWFNMTLTNLGKYYFTLYVNGEIEDEKIITVTSNSSVMAWMECEDTIPLYDELSCHIHILNNSSDDVSIQVTKVMFGGYEVWNGENWKAVMVNYITGTTIKRHSEGIIYIGIDVDGWLSERVFGDDYYIYLFLDGGQPKEHIINVDLRLNDTRRVLGYTVTVYSGDDKEGGKIETADYILKSAQVAGGASTVLGFVLAIGGNPTGLIIAGIGFGALVLTTVGYSTYKGITAPTPTCSQESDNNLICGG</sequence>
<dbReference type="Proteomes" id="UP000182125">
    <property type="component" value="Unassembled WGS sequence"/>
</dbReference>
<evidence type="ECO:0000313" key="1">
    <source>
        <dbReference type="EMBL" id="SEV96598.1"/>
    </source>
</evidence>
<dbReference type="OrthoDB" id="102331at2157"/>
<reference evidence="2" key="1">
    <citation type="submission" date="2016-10" db="EMBL/GenBank/DDBJ databases">
        <authorList>
            <person name="Varghese N."/>
            <person name="Submissions S."/>
        </authorList>
    </citation>
    <scope>NUCLEOTIDE SEQUENCE [LARGE SCALE GENOMIC DNA]</scope>
    <source>
        <strain evidence="2">OGL-20</strain>
    </source>
</reference>
<dbReference type="Gene3D" id="2.60.40.10">
    <property type="entry name" value="Immunoglobulins"/>
    <property type="match status" value="1"/>
</dbReference>
<evidence type="ECO:0000313" key="2">
    <source>
        <dbReference type="Proteomes" id="UP000182125"/>
    </source>
</evidence>
<protein>
    <submittedName>
        <fullName evidence="1">Uncharacterized protein</fullName>
    </submittedName>
</protein>
<proteinExistence type="predicted"/>
<name>A0A1I0N686_9EURY</name>
<dbReference type="EMBL" id="FOIW01000001">
    <property type="protein sequence ID" value="SEV96598.1"/>
    <property type="molecule type" value="Genomic_DNA"/>
</dbReference>
<gene>
    <name evidence="1" type="ORF">SAMN05216170_1139</name>
</gene>
<organism evidence="1 2">
    <name type="scientific">Thermococcus thioreducens</name>
    <dbReference type="NCBI Taxonomy" id="277988"/>
    <lineage>
        <taxon>Archaea</taxon>
        <taxon>Methanobacteriati</taxon>
        <taxon>Methanobacteriota</taxon>
        <taxon>Thermococci</taxon>
        <taxon>Thermococcales</taxon>
        <taxon>Thermococcaceae</taxon>
        <taxon>Thermococcus</taxon>
    </lineage>
</organism>
<accession>A0A1I0N686</accession>
<dbReference type="RefSeq" id="WP_074631293.1">
    <property type="nucleotide sequence ID" value="NZ_FOIW01000001.1"/>
</dbReference>
<dbReference type="InterPro" id="IPR013783">
    <property type="entry name" value="Ig-like_fold"/>
</dbReference>